<dbReference type="OrthoDB" id="3251775at2759"/>
<proteinExistence type="predicted"/>
<keyword evidence="2" id="KW-0812">Transmembrane</keyword>
<dbReference type="EMBL" id="ML122312">
    <property type="protein sequence ID" value="RPD53962.1"/>
    <property type="molecule type" value="Genomic_DNA"/>
</dbReference>
<keyword evidence="2" id="KW-1133">Transmembrane helix</keyword>
<feature type="transmembrane region" description="Helical" evidence="2">
    <location>
        <begin position="243"/>
        <end position="263"/>
    </location>
</feature>
<feature type="region of interest" description="Disordered" evidence="1">
    <location>
        <begin position="322"/>
        <end position="360"/>
    </location>
</feature>
<keyword evidence="5" id="KW-1185">Reference proteome</keyword>
<sequence>MTLQVISDSVTVFHELSATRYMSAVGLMVLLYDHVLTFADEVELIWTAPATYAKYTFLLNRYTVLATLLAVGYETCGFVNTTFTDTVRLPRCKQFIFTCSMLAIISVGIANLLILQRVVILWEHRPIVLKIMTVGFLVSFITQVATMIVALMDLLPFIRWSGAVGMCIATKSSNLLVAVWASPMLFEVFVLGSTALNALDRPRTLELPIIKALHSDGLGFFLGITLFRILNLTFAAISRPSLTFLAVFFIWAMTTTILGRLLIHLRRTECRPLLRTRTSSHYAPNDDDEYCLPIEYDEYDLRRRSRAISPFGLVPLNRHLSGASTQSDGDGHGHGNENGDGGHARAASADSPLEITQIPQAYPYHYRKRTYDPREC</sequence>
<evidence type="ECO:0000256" key="1">
    <source>
        <dbReference type="SAM" id="MobiDB-lite"/>
    </source>
</evidence>
<organism evidence="4 5">
    <name type="scientific">Lentinus tigrinus ALCF2SS1-6</name>
    <dbReference type="NCBI Taxonomy" id="1328759"/>
    <lineage>
        <taxon>Eukaryota</taxon>
        <taxon>Fungi</taxon>
        <taxon>Dikarya</taxon>
        <taxon>Basidiomycota</taxon>
        <taxon>Agaricomycotina</taxon>
        <taxon>Agaricomycetes</taxon>
        <taxon>Polyporales</taxon>
        <taxon>Polyporaceae</taxon>
        <taxon>Lentinus</taxon>
    </lineage>
</organism>
<dbReference type="AlphaFoldDB" id="A0A5C2RQP7"/>
<name>A0A5C2RQP7_9APHY</name>
<evidence type="ECO:0000259" key="3">
    <source>
        <dbReference type="Pfam" id="PF20151"/>
    </source>
</evidence>
<feature type="transmembrane region" description="Helical" evidence="2">
    <location>
        <begin position="217"/>
        <end position="237"/>
    </location>
</feature>
<evidence type="ECO:0000313" key="5">
    <source>
        <dbReference type="Proteomes" id="UP000313359"/>
    </source>
</evidence>
<dbReference type="Proteomes" id="UP000313359">
    <property type="component" value="Unassembled WGS sequence"/>
</dbReference>
<reference evidence="4" key="1">
    <citation type="journal article" date="2018" name="Genome Biol. Evol.">
        <title>Genomics and development of Lentinus tigrinus, a white-rot wood-decaying mushroom with dimorphic fruiting bodies.</title>
        <authorList>
            <person name="Wu B."/>
            <person name="Xu Z."/>
            <person name="Knudson A."/>
            <person name="Carlson A."/>
            <person name="Chen N."/>
            <person name="Kovaka S."/>
            <person name="LaButti K."/>
            <person name="Lipzen A."/>
            <person name="Pennachio C."/>
            <person name="Riley R."/>
            <person name="Schakwitz W."/>
            <person name="Umezawa K."/>
            <person name="Ohm R.A."/>
            <person name="Grigoriev I.V."/>
            <person name="Nagy L.G."/>
            <person name="Gibbons J."/>
            <person name="Hibbett D."/>
        </authorList>
    </citation>
    <scope>NUCLEOTIDE SEQUENCE [LARGE SCALE GENOMIC DNA]</scope>
    <source>
        <strain evidence="4">ALCF2SS1-6</strain>
    </source>
</reference>
<feature type="compositionally biased region" description="Basic and acidic residues" evidence="1">
    <location>
        <begin position="329"/>
        <end position="343"/>
    </location>
</feature>
<evidence type="ECO:0000256" key="2">
    <source>
        <dbReference type="SAM" id="Phobius"/>
    </source>
</evidence>
<gene>
    <name evidence="4" type="ORF">L227DRAFT_512464</name>
</gene>
<feature type="transmembrane region" description="Helical" evidence="2">
    <location>
        <begin position="95"/>
        <end position="115"/>
    </location>
</feature>
<accession>A0A5C2RQP7</accession>
<keyword evidence="2" id="KW-0472">Membrane</keyword>
<dbReference type="Pfam" id="PF20151">
    <property type="entry name" value="DUF6533"/>
    <property type="match status" value="1"/>
</dbReference>
<feature type="transmembrane region" description="Helical" evidence="2">
    <location>
        <begin position="127"/>
        <end position="155"/>
    </location>
</feature>
<feature type="domain" description="DUF6533" evidence="3">
    <location>
        <begin position="21"/>
        <end position="65"/>
    </location>
</feature>
<protein>
    <recommendedName>
        <fullName evidence="3">DUF6533 domain-containing protein</fullName>
    </recommendedName>
</protein>
<evidence type="ECO:0000313" key="4">
    <source>
        <dbReference type="EMBL" id="RPD53962.1"/>
    </source>
</evidence>
<feature type="transmembrane region" description="Helical" evidence="2">
    <location>
        <begin position="62"/>
        <end position="83"/>
    </location>
</feature>
<dbReference type="InterPro" id="IPR045340">
    <property type="entry name" value="DUF6533"/>
</dbReference>
<feature type="transmembrane region" description="Helical" evidence="2">
    <location>
        <begin position="175"/>
        <end position="196"/>
    </location>
</feature>